<gene>
    <name evidence="8" type="ORF">ZIOFF_032046</name>
</gene>
<dbReference type="Proteomes" id="UP000734854">
    <property type="component" value="Unassembled WGS sequence"/>
</dbReference>
<proteinExistence type="predicted"/>
<dbReference type="SUPFAM" id="SSF47473">
    <property type="entry name" value="EF-hand"/>
    <property type="match status" value="1"/>
</dbReference>
<feature type="domain" description="EF-hand" evidence="7">
    <location>
        <begin position="128"/>
        <end position="163"/>
    </location>
</feature>
<dbReference type="InterPro" id="IPR011992">
    <property type="entry name" value="EF-hand-dom_pair"/>
</dbReference>
<dbReference type="EMBL" id="JACMSC010000009">
    <property type="protein sequence ID" value="KAG6506719.1"/>
    <property type="molecule type" value="Genomic_DNA"/>
</dbReference>
<protein>
    <recommendedName>
        <fullName evidence="7">EF-hand domain-containing protein</fullName>
    </recommendedName>
</protein>
<organism evidence="8 9">
    <name type="scientific">Zingiber officinale</name>
    <name type="common">Ginger</name>
    <name type="synonym">Amomum zingiber</name>
    <dbReference type="NCBI Taxonomy" id="94328"/>
    <lineage>
        <taxon>Eukaryota</taxon>
        <taxon>Viridiplantae</taxon>
        <taxon>Streptophyta</taxon>
        <taxon>Embryophyta</taxon>
        <taxon>Tracheophyta</taxon>
        <taxon>Spermatophyta</taxon>
        <taxon>Magnoliopsida</taxon>
        <taxon>Liliopsida</taxon>
        <taxon>Zingiberales</taxon>
        <taxon>Zingiberaceae</taxon>
        <taxon>Zingiber</taxon>
    </lineage>
</organism>
<evidence type="ECO:0000256" key="6">
    <source>
        <dbReference type="ARBA" id="ARBA00022840"/>
    </source>
</evidence>
<reference evidence="8 9" key="1">
    <citation type="submission" date="2020-08" db="EMBL/GenBank/DDBJ databases">
        <title>Plant Genome Project.</title>
        <authorList>
            <person name="Zhang R.-G."/>
        </authorList>
    </citation>
    <scope>NUCLEOTIDE SEQUENCE [LARGE SCALE GENOMIC DNA]</scope>
    <source>
        <tissue evidence="8">Rhizome</tissue>
    </source>
</reference>
<keyword evidence="1" id="KW-0723">Serine/threonine-protein kinase</keyword>
<evidence type="ECO:0000256" key="4">
    <source>
        <dbReference type="ARBA" id="ARBA00022777"/>
    </source>
</evidence>
<dbReference type="SUPFAM" id="SSF56112">
    <property type="entry name" value="Protein kinase-like (PK-like)"/>
    <property type="match status" value="1"/>
</dbReference>
<dbReference type="InterPro" id="IPR018247">
    <property type="entry name" value="EF_Hand_1_Ca_BS"/>
</dbReference>
<dbReference type="InterPro" id="IPR011009">
    <property type="entry name" value="Kinase-like_dom_sf"/>
</dbReference>
<dbReference type="Pfam" id="PF00036">
    <property type="entry name" value="EF-hand_1"/>
    <property type="match status" value="1"/>
</dbReference>
<keyword evidence="2" id="KW-0808">Transferase</keyword>
<dbReference type="CDD" id="cd00051">
    <property type="entry name" value="EFh"/>
    <property type="match status" value="1"/>
</dbReference>
<dbReference type="PANTHER" id="PTHR24349">
    <property type="entry name" value="SERINE/THREONINE-PROTEIN KINASE"/>
    <property type="match status" value="1"/>
</dbReference>
<dbReference type="GO" id="GO:0005509">
    <property type="term" value="F:calcium ion binding"/>
    <property type="evidence" value="ECO:0007669"/>
    <property type="project" value="InterPro"/>
</dbReference>
<name>A0A8J5L0W5_ZINOF</name>
<sequence>MNKLLMEENDRLSHGVWLLVLREVLPEDPHHFELRRYIFYLTSYDFLIAETEQGVAQAILRGVIDFKREPWPSISDSAKNLVRLMLEPDPKLRLTTKQVLEHHWLQNAKKASNVPLGDVVIADHLSTEEVEDIKEMFKMMDADNDGIVSHDELKTGLAKFGSHLVESEVQMLIEAVSILFTNLKYSRVEIDEVRFDWAECMLDYI</sequence>
<evidence type="ECO:0000256" key="1">
    <source>
        <dbReference type="ARBA" id="ARBA00022527"/>
    </source>
</evidence>
<comment type="caution">
    <text evidence="8">The sequence shown here is derived from an EMBL/GenBank/DDBJ whole genome shotgun (WGS) entry which is preliminary data.</text>
</comment>
<evidence type="ECO:0000313" key="8">
    <source>
        <dbReference type="EMBL" id="KAG6506719.1"/>
    </source>
</evidence>
<keyword evidence="3" id="KW-0547">Nucleotide-binding</keyword>
<accession>A0A8J5L0W5</accession>
<dbReference type="PROSITE" id="PS50222">
    <property type="entry name" value="EF_HAND_2"/>
    <property type="match status" value="1"/>
</dbReference>
<dbReference type="GO" id="GO:0004674">
    <property type="term" value="F:protein serine/threonine kinase activity"/>
    <property type="evidence" value="ECO:0007669"/>
    <property type="project" value="UniProtKB-KW"/>
</dbReference>
<dbReference type="AlphaFoldDB" id="A0A8J5L0W5"/>
<keyword evidence="5" id="KW-0106">Calcium</keyword>
<evidence type="ECO:0000313" key="9">
    <source>
        <dbReference type="Proteomes" id="UP000734854"/>
    </source>
</evidence>
<evidence type="ECO:0000259" key="7">
    <source>
        <dbReference type="PROSITE" id="PS50222"/>
    </source>
</evidence>
<keyword evidence="6" id="KW-0067">ATP-binding</keyword>
<dbReference type="PROSITE" id="PS00018">
    <property type="entry name" value="EF_HAND_1"/>
    <property type="match status" value="1"/>
</dbReference>
<dbReference type="InterPro" id="IPR050205">
    <property type="entry name" value="CDPK_Ser/Thr_kinases"/>
</dbReference>
<evidence type="ECO:0000256" key="3">
    <source>
        <dbReference type="ARBA" id="ARBA00022741"/>
    </source>
</evidence>
<evidence type="ECO:0000256" key="5">
    <source>
        <dbReference type="ARBA" id="ARBA00022837"/>
    </source>
</evidence>
<dbReference type="Gene3D" id="1.10.238.10">
    <property type="entry name" value="EF-hand"/>
    <property type="match status" value="1"/>
</dbReference>
<dbReference type="Gene3D" id="1.10.510.10">
    <property type="entry name" value="Transferase(Phosphotransferase) domain 1"/>
    <property type="match status" value="1"/>
</dbReference>
<keyword evidence="4" id="KW-0418">Kinase</keyword>
<keyword evidence="9" id="KW-1185">Reference proteome</keyword>
<dbReference type="SMART" id="SM00054">
    <property type="entry name" value="EFh"/>
    <property type="match status" value="1"/>
</dbReference>
<dbReference type="InterPro" id="IPR002048">
    <property type="entry name" value="EF_hand_dom"/>
</dbReference>
<dbReference type="GO" id="GO:0005524">
    <property type="term" value="F:ATP binding"/>
    <property type="evidence" value="ECO:0007669"/>
    <property type="project" value="UniProtKB-KW"/>
</dbReference>
<evidence type="ECO:0000256" key="2">
    <source>
        <dbReference type="ARBA" id="ARBA00022679"/>
    </source>
</evidence>
<dbReference type="FunFam" id="1.10.510.10:FF:001423">
    <property type="entry name" value="Calcium-dependent protein kinase 7"/>
    <property type="match status" value="1"/>
</dbReference>